<gene>
    <name evidence="5" type="ORF">A2V72_00125</name>
</gene>
<dbReference type="InterPro" id="IPR050437">
    <property type="entry name" value="Ribos_protein_bS1-like"/>
</dbReference>
<evidence type="ECO:0000256" key="3">
    <source>
        <dbReference type="ARBA" id="ARBA00023274"/>
    </source>
</evidence>
<sequence length="349" mass="39450">MEQIDEKDIFIKPPKIGDIIQGKVIGRGRACVFLDLGICGTGIIFGREFYEARNKLRNLENGNEVFAKVVDLENEEGYIELSLTEAGKEIAWEDLARKKERDEIVKVRITGANKGGLLTEVSGIPAFLPVSQLSPANYPKVEGGDAQKILKSLQKFVGQEMELKIFDFDRKEEKLILSEKAKENKRIKEILEKYKTGDIVEGEITGVVDFGAFMKFDELEGLIHISELDWQLIEDPSEIIKQGQKVKAKIIDIANGKVSLSLKALKKDPWENIEKNYKKGDIIKGEVTKFNPFGAFVKISDEIQGLCHVSEFGSDKKMEEVLRIKGKYDFKILSVEPSEHRMSLKLIEK</sequence>
<dbReference type="PANTHER" id="PTHR10724">
    <property type="entry name" value="30S RIBOSOMAL PROTEIN S1"/>
    <property type="match status" value="1"/>
</dbReference>
<dbReference type="CDD" id="cd04465">
    <property type="entry name" value="S1_RPS1_repeat_ec2_hs2"/>
    <property type="match status" value="1"/>
</dbReference>
<comment type="similarity">
    <text evidence="1">Belongs to the bacterial ribosomal protein bS1 family.</text>
</comment>
<dbReference type="InterPro" id="IPR035104">
    <property type="entry name" value="Ribosomal_protein_S1-like"/>
</dbReference>
<dbReference type="PANTHER" id="PTHR10724:SF7">
    <property type="entry name" value="SMALL RIBOSOMAL SUBUNIT PROTEIN BS1C"/>
    <property type="match status" value="1"/>
</dbReference>
<feature type="domain" description="S1 motif" evidence="4">
    <location>
        <begin position="280"/>
        <end position="347"/>
    </location>
</feature>
<dbReference type="Pfam" id="PF00575">
    <property type="entry name" value="S1"/>
    <property type="match status" value="3"/>
</dbReference>
<dbReference type="InterPro" id="IPR003029">
    <property type="entry name" value="S1_domain"/>
</dbReference>
<dbReference type="EMBL" id="MHLW01000028">
    <property type="protein sequence ID" value="OGZ17698.1"/>
    <property type="molecule type" value="Genomic_DNA"/>
</dbReference>
<evidence type="ECO:0000313" key="5">
    <source>
        <dbReference type="EMBL" id="OGZ17698.1"/>
    </source>
</evidence>
<keyword evidence="2 5" id="KW-0689">Ribosomal protein</keyword>
<dbReference type="Gene3D" id="2.40.50.140">
    <property type="entry name" value="Nucleic acid-binding proteins"/>
    <property type="match status" value="4"/>
</dbReference>
<name>A0A1G2DXQ8_9BACT</name>
<comment type="caution">
    <text evidence="5">The sequence shown here is derived from an EMBL/GenBank/DDBJ whole genome shotgun (WGS) entry which is preliminary data.</text>
</comment>
<keyword evidence="3" id="KW-0687">Ribonucleoprotein</keyword>
<dbReference type="SMART" id="SM00316">
    <property type="entry name" value="S1"/>
    <property type="match status" value="4"/>
</dbReference>
<proteinExistence type="inferred from homology"/>
<dbReference type="GO" id="GO:0005840">
    <property type="term" value="C:ribosome"/>
    <property type="evidence" value="ECO:0007669"/>
    <property type="project" value="UniProtKB-KW"/>
</dbReference>
<reference evidence="5 6" key="1">
    <citation type="journal article" date="2016" name="Nat. Commun.">
        <title>Thousands of microbial genomes shed light on interconnected biogeochemical processes in an aquifer system.</title>
        <authorList>
            <person name="Anantharaman K."/>
            <person name="Brown C.T."/>
            <person name="Hug L.A."/>
            <person name="Sharon I."/>
            <person name="Castelle C.J."/>
            <person name="Probst A.J."/>
            <person name="Thomas B.C."/>
            <person name="Singh A."/>
            <person name="Wilkins M.J."/>
            <person name="Karaoz U."/>
            <person name="Brodie E.L."/>
            <person name="Williams K.H."/>
            <person name="Hubbard S.S."/>
            <person name="Banfield J.F."/>
        </authorList>
    </citation>
    <scope>NUCLEOTIDE SEQUENCE [LARGE SCALE GENOMIC DNA]</scope>
</reference>
<protein>
    <submittedName>
        <fullName evidence="5">30S ribosomal protein S1</fullName>
    </submittedName>
</protein>
<dbReference type="Proteomes" id="UP000178893">
    <property type="component" value="Unassembled WGS sequence"/>
</dbReference>
<dbReference type="GO" id="GO:0006412">
    <property type="term" value="P:translation"/>
    <property type="evidence" value="ECO:0007669"/>
    <property type="project" value="TreeGrafter"/>
</dbReference>
<evidence type="ECO:0000313" key="6">
    <source>
        <dbReference type="Proteomes" id="UP000178893"/>
    </source>
</evidence>
<evidence type="ECO:0000256" key="2">
    <source>
        <dbReference type="ARBA" id="ARBA00022980"/>
    </source>
</evidence>
<dbReference type="PRINTS" id="PR00681">
    <property type="entry name" value="RIBOSOMALS1"/>
</dbReference>
<dbReference type="GO" id="GO:0003729">
    <property type="term" value="F:mRNA binding"/>
    <property type="evidence" value="ECO:0007669"/>
    <property type="project" value="TreeGrafter"/>
</dbReference>
<dbReference type="GO" id="GO:0003735">
    <property type="term" value="F:structural constituent of ribosome"/>
    <property type="evidence" value="ECO:0007669"/>
    <property type="project" value="TreeGrafter"/>
</dbReference>
<organism evidence="5 6">
    <name type="scientific">Candidatus Nealsonbacteria bacterium RBG_13_37_56</name>
    <dbReference type="NCBI Taxonomy" id="1801661"/>
    <lineage>
        <taxon>Bacteria</taxon>
        <taxon>Candidatus Nealsoniibacteriota</taxon>
    </lineage>
</organism>
<evidence type="ECO:0000259" key="4">
    <source>
        <dbReference type="PROSITE" id="PS50126"/>
    </source>
</evidence>
<dbReference type="PROSITE" id="PS50126">
    <property type="entry name" value="S1"/>
    <property type="match status" value="4"/>
</dbReference>
<feature type="domain" description="S1 motif" evidence="4">
    <location>
        <begin position="102"/>
        <end position="180"/>
    </location>
</feature>
<feature type="domain" description="S1 motif" evidence="4">
    <location>
        <begin position="17"/>
        <end position="84"/>
    </location>
</feature>
<dbReference type="AlphaFoldDB" id="A0A1G2DXQ8"/>
<feature type="domain" description="S1 motif" evidence="4">
    <location>
        <begin position="197"/>
        <end position="263"/>
    </location>
</feature>
<dbReference type="InterPro" id="IPR012340">
    <property type="entry name" value="NA-bd_OB-fold"/>
</dbReference>
<accession>A0A1G2DXQ8</accession>
<dbReference type="SUPFAM" id="SSF50249">
    <property type="entry name" value="Nucleic acid-binding proteins"/>
    <property type="match status" value="4"/>
</dbReference>
<evidence type="ECO:0000256" key="1">
    <source>
        <dbReference type="ARBA" id="ARBA00006767"/>
    </source>
</evidence>